<evidence type="ECO:0000256" key="1">
    <source>
        <dbReference type="SAM" id="MobiDB-lite"/>
    </source>
</evidence>
<keyword evidence="3" id="KW-1185">Reference proteome</keyword>
<reference evidence="3" key="1">
    <citation type="journal article" date="2017" name="Nat. Ecol. Evol.">
        <title>Genome expansion and lineage-specific genetic innovations in the forest pathogenic fungi Armillaria.</title>
        <authorList>
            <person name="Sipos G."/>
            <person name="Prasanna A.N."/>
            <person name="Walter M.C."/>
            <person name="O'Connor E."/>
            <person name="Balint B."/>
            <person name="Krizsan K."/>
            <person name="Kiss B."/>
            <person name="Hess J."/>
            <person name="Varga T."/>
            <person name="Slot J."/>
            <person name="Riley R."/>
            <person name="Boka B."/>
            <person name="Rigling D."/>
            <person name="Barry K."/>
            <person name="Lee J."/>
            <person name="Mihaltcheva S."/>
            <person name="LaButti K."/>
            <person name="Lipzen A."/>
            <person name="Waldron R."/>
            <person name="Moloney N.M."/>
            <person name="Sperisen C."/>
            <person name="Kredics L."/>
            <person name="Vagvoelgyi C."/>
            <person name="Patrignani A."/>
            <person name="Fitzpatrick D."/>
            <person name="Nagy I."/>
            <person name="Doyle S."/>
            <person name="Anderson J.B."/>
            <person name="Grigoriev I.V."/>
            <person name="Gueldener U."/>
            <person name="Muensterkoetter M."/>
            <person name="Nagy L.G."/>
        </authorList>
    </citation>
    <scope>NUCLEOTIDE SEQUENCE [LARGE SCALE GENOMIC DNA]</scope>
    <source>
        <strain evidence="3">Ar21-2</strain>
    </source>
</reference>
<dbReference type="AlphaFoldDB" id="A0A2H3DQD2"/>
<accession>A0A2H3DQD2</accession>
<proteinExistence type="predicted"/>
<sequence>MELFPAPPPLKVNLRMLGASQNKPEALVSAPSTPLSGSATPSGPKAAYELQLFSESMAVLISSEKGKAAADIIFRTKAAEDHRQEPSYREHIVREEVPQNKKILVILLRRPIHSFSKQFRREDSHSSSCHQEHGPKLSDDKRIHELVTFSKEFAGSYVDSSFED</sequence>
<protein>
    <submittedName>
        <fullName evidence="2">Uncharacterized protein</fullName>
    </submittedName>
</protein>
<feature type="region of interest" description="Disordered" evidence="1">
    <location>
        <begin position="119"/>
        <end position="139"/>
    </location>
</feature>
<dbReference type="Proteomes" id="UP000217790">
    <property type="component" value="Unassembled WGS sequence"/>
</dbReference>
<dbReference type="EMBL" id="KZ293665">
    <property type="protein sequence ID" value="PBK90473.1"/>
    <property type="molecule type" value="Genomic_DNA"/>
</dbReference>
<dbReference type="InParanoid" id="A0A2H3DQD2"/>
<gene>
    <name evidence="2" type="ORF">ARMGADRAFT_1032488</name>
</gene>
<name>A0A2H3DQD2_ARMGA</name>
<evidence type="ECO:0000313" key="3">
    <source>
        <dbReference type="Proteomes" id="UP000217790"/>
    </source>
</evidence>
<dbReference type="OrthoDB" id="10546699at2759"/>
<organism evidence="2 3">
    <name type="scientific">Armillaria gallica</name>
    <name type="common">Bulbous honey fungus</name>
    <name type="synonym">Armillaria bulbosa</name>
    <dbReference type="NCBI Taxonomy" id="47427"/>
    <lineage>
        <taxon>Eukaryota</taxon>
        <taxon>Fungi</taxon>
        <taxon>Dikarya</taxon>
        <taxon>Basidiomycota</taxon>
        <taxon>Agaricomycotina</taxon>
        <taxon>Agaricomycetes</taxon>
        <taxon>Agaricomycetidae</taxon>
        <taxon>Agaricales</taxon>
        <taxon>Marasmiineae</taxon>
        <taxon>Physalacriaceae</taxon>
        <taxon>Armillaria</taxon>
    </lineage>
</organism>
<evidence type="ECO:0000313" key="2">
    <source>
        <dbReference type="EMBL" id="PBK90473.1"/>
    </source>
</evidence>